<reference evidence="2" key="1">
    <citation type="submission" date="2020-08" db="EMBL/GenBank/DDBJ databases">
        <title>Whole genome shotgun sequence of Polymorphospora rubra NBRC 101157.</title>
        <authorList>
            <person name="Komaki H."/>
            <person name="Tamura T."/>
        </authorList>
    </citation>
    <scope>NUCLEOTIDE SEQUENCE</scope>
    <source>
        <strain evidence="2">NBRC 101157</strain>
    </source>
</reference>
<dbReference type="Pfam" id="PF12146">
    <property type="entry name" value="Hydrolase_4"/>
    <property type="match status" value="1"/>
</dbReference>
<dbReference type="InterPro" id="IPR022742">
    <property type="entry name" value="Hydrolase_4"/>
</dbReference>
<dbReference type="InterPro" id="IPR017208">
    <property type="entry name" value="UCP037442_abhydr"/>
</dbReference>
<organism evidence="2 3">
    <name type="scientific">Polymorphospora rubra</name>
    <dbReference type="NCBI Taxonomy" id="338584"/>
    <lineage>
        <taxon>Bacteria</taxon>
        <taxon>Bacillati</taxon>
        <taxon>Actinomycetota</taxon>
        <taxon>Actinomycetes</taxon>
        <taxon>Micromonosporales</taxon>
        <taxon>Micromonosporaceae</taxon>
        <taxon>Polymorphospora</taxon>
    </lineage>
</organism>
<dbReference type="AlphaFoldDB" id="A0A810NE60"/>
<dbReference type="RefSeq" id="WP_212820183.1">
    <property type="nucleotide sequence ID" value="NZ_AP023359.1"/>
</dbReference>
<evidence type="ECO:0000259" key="1">
    <source>
        <dbReference type="Pfam" id="PF12146"/>
    </source>
</evidence>
<gene>
    <name evidence="2" type="ORF">Prubr_73700</name>
</gene>
<feature type="domain" description="Serine aminopeptidase S33" evidence="1">
    <location>
        <begin position="34"/>
        <end position="257"/>
    </location>
</feature>
<evidence type="ECO:0000313" key="2">
    <source>
        <dbReference type="EMBL" id="BCJ70349.1"/>
    </source>
</evidence>
<name>A0A810NE60_9ACTN</name>
<keyword evidence="3" id="KW-1185">Reference proteome</keyword>
<dbReference type="PIRSF" id="PIRSF037442">
    <property type="entry name" value="UCP037442_abhydr"/>
    <property type="match status" value="1"/>
</dbReference>
<dbReference type="GO" id="GO:0016787">
    <property type="term" value="F:hydrolase activity"/>
    <property type="evidence" value="ECO:0007669"/>
    <property type="project" value="UniProtKB-KW"/>
</dbReference>
<dbReference type="EMBL" id="AP023359">
    <property type="protein sequence ID" value="BCJ70349.1"/>
    <property type="molecule type" value="Genomic_DNA"/>
</dbReference>
<proteinExistence type="predicted"/>
<evidence type="ECO:0000313" key="3">
    <source>
        <dbReference type="Proteomes" id="UP000680866"/>
    </source>
</evidence>
<accession>A0A810NE60</accession>
<keyword evidence="2" id="KW-0378">Hydrolase</keyword>
<dbReference type="KEGG" id="pry:Prubr_73700"/>
<protein>
    <submittedName>
        <fullName evidence="2">Alpha/beta hydrolase</fullName>
    </submittedName>
</protein>
<dbReference type="Gene3D" id="3.40.50.1820">
    <property type="entry name" value="alpha/beta hydrolase"/>
    <property type="match status" value="1"/>
</dbReference>
<dbReference type="Proteomes" id="UP000680866">
    <property type="component" value="Chromosome"/>
</dbReference>
<dbReference type="InterPro" id="IPR029058">
    <property type="entry name" value="AB_hydrolase_fold"/>
</dbReference>
<dbReference type="SUPFAM" id="SSF53474">
    <property type="entry name" value="alpha/beta-Hydrolases"/>
    <property type="match status" value="1"/>
</dbReference>
<sequence>MRTNPTVGNRQDIVVTVPAGGAIAGTLWLPAGAPRAVVVVHPATATPERYYAGFGTFVTANDCAAITYDYRGTGRSGTPRANKRLRMRDWMSQDVPAVAEWVDGRLPDVPQVAVGHSLGGHALALNHGTGSLRAFATVASHAGVTRTIPSVGERRRVALVLDVLGPTLARTIGYMPGRRLGLGEDFPAAAMLEWSGWSRRPGYFFDDPTMDAAARAAAVVAPVLALGASDDPWATPRQIEAITDRLTSTTVTRRTYTPAELGAARVGHHGLLRRGVGERAWPALLEWLLQHVPTEQP</sequence>